<dbReference type="OrthoDB" id="3215377at2"/>
<feature type="domain" description="HTH marR-type" evidence="2">
    <location>
        <begin position="11"/>
        <end position="144"/>
    </location>
</feature>
<dbReference type="Pfam" id="PF12802">
    <property type="entry name" value="MarR_2"/>
    <property type="match status" value="1"/>
</dbReference>
<dbReference type="SUPFAM" id="SSF46785">
    <property type="entry name" value="Winged helix' DNA-binding domain"/>
    <property type="match status" value="1"/>
</dbReference>
<dbReference type="AlphaFoldDB" id="A0A3A9Z754"/>
<evidence type="ECO:0000256" key="1">
    <source>
        <dbReference type="SAM" id="MobiDB-lite"/>
    </source>
</evidence>
<dbReference type="InterPro" id="IPR052526">
    <property type="entry name" value="HTH-type_Bedaq_tolerance"/>
</dbReference>
<dbReference type="PROSITE" id="PS50995">
    <property type="entry name" value="HTH_MARR_2"/>
    <property type="match status" value="1"/>
</dbReference>
<sequence>MNTSLSDGSQGQATAVRLALAVERLRGRLRAEAGTGRWSRRHLATLHRVVHGPPGTTSDLAAAEYVRPQSMAQVVTALAEGGLVRRVPDPHDGRRLLIRATDLGREVLRAASATREAWLAEAIEHGLDPAEREALPLLIRVLGTLADFGRPTRPTPRRRPHAQGPRRGGG</sequence>
<dbReference type="InterPro" id="IPR036388">
    <property type="entry name" value="WH-like_DNA-bd_sf"/>
</dbReference>
<name>A0A3A9Z754_9ACTN</name>
<comment type="caution">
    <text evidence="3">The sequence shown here is derived from an EMBL/GenBank/DDBJ whole genome shotgun (WGS) entry which is preliminary data.</text>
</comment>
<dbReference type="GO" id="GO:0003700">
    <property type="term" value="F:DNA-binding transcription factor activity"/>
    <property type="evidence" value="ECO:0007669"/>
    <property type="project" value="InterPro"/>
</dbReference>
<dbReference type="PANTHER" id="PTHR39515:SF2">
    <property type="entry name" value="HTH-TYPE TRANSCRIPTIONAL REGULATOR RV0880"/>
    <property type="match status" value="1"/>
</dbReference>
<evidence type="ECO:0000259" key="2">
    <source>
        <dbReference type="PROSITE" id="PS50995"/>
    </source>
</evidence>
<dbReference type="InterPro" id="IPR036390">
    <property type="entry name" value="WH_DNA-bd_sf"/>
</dbReference>
<proteinExistence type="predicted"/>
<evidence type="ECO:0000313" key="4">
    <source>
        <dbReference type="Proteomes" id="UP000272474"/>
    </source>
</evidence>
<keyword evidence="4" id="KW-1185">Reference proteome</keyword>
<evidence type="ECO:0000313" key="3">
    <source>
        <dbReference type="EMBL" id="RKN44078.1"/>
    </source>
</evidence>
<dbReference type="PANTHER" id="PTHR39515">
    <property type="entry name" value="CONSERVED PROTEIN"/>
    <property type="match status" value="1"/>
</dbReference>
<gene>
    <name evidence="3" type="ORF">D7294_09310</name>
</gene>
<dbReference type="EMBL" id="RBAL01000004">
    <property type="protein sequence ID" value="RKN44078.1"/>
    <property type="molecule type" value="Genomic_DNA"/>
</dbReference>
<reference evidence="3 4" key="1">
    <citation type="journal article" date="2014" name="Int. J. Syst. Evol. Microbiol.">
        <title>Streptomyces hoynatensis sp. nov., isolated from deep marine sediment.</title>
        <authorList>
            <person name="Veyisoglu A."/>
            <person name="Sahin N."/>
        </authorList>
    </citation>
    <scope>NUCLEOTIDE SEQUENCE [LARGE SCALE GENOMIC DNA]</scope>
    <source>
        <strain evidence="3 4">KCTC 29097</strain>
    </source>
</reference>
<protein>
    <submittedName>
        <fullName evidence="3">MarR family transcriptional regulator</fullName>
    </submittedName>
</protein>
<feature type="region of interest" description="Disordered" evidence="1">
    <location>
        <begin position="148"/>
        <end position="170"/>
    </location>
</feature>
<dbReference type="SMART" id="SM00347">
    <property type="entry name" value="HTH_MARR"/>
    <property type="match status" value="1"/>
</dbReference>
<dbReference type="InterPro" id="IPR000835">
    <property type="entry name" value="HTH_MarR-typ"/>
</dbReference>
<dbReference type="Gene3D" id="1.10.10.10">
    <property type="entry name" value="Winged helix-like DNA-binding domain superfamily/Winged helix DNA-binding domain"/>
    <property type="match status" value="1"/>
</dbReference>
<organism evidence="3 4">
    <name type="scientific">Streptomyces hoynatensis</name>
    <dbReference type="NCBI Taxonomy" id="1141874"/>
    <lineage>
        <taxon>Bacteria</taxon>
        <taxon>Bacillati</taxon>
        <taxon>Actinomycetota</taxon>
        <taxon>Actinomycetes</taxon>
        <taxon>Kitasatosporales</taxon>
        <taxon>Streptomycetaceae</taxon>
        <taxon>Streptomyces</taxon>
    </lineage>
</organism>
<accession>A0A3A9Z754</accession>
<dbReference type="Proteomes" id="UP000272474">
    <property type="component" value="Unassembled WGS sequence"/>
</dbReference>